<feature type="transmembrane region" description="Helical" evidence="6">
    <location>
        <begin position="12"/>
        <end position="29"/>
    </location>
</feature>
<dbReference type="PANTHER" id="PTHR33545:SF9">
    <property type="entry name" value="UPF0750 MEMBRANE PROTEIN YITE"/>
    <property type="match status" value="1"/>
</dbReference>
<dbReference type="InterPro" id="IPR003740">
    <property type="entry name" value="YitT"/>
</dbReference>
<evidence type="ECO:0000256" key="2">
    <source>
        <dbReference type="ARBA" id="ARBA00022475"/>
    </source>
</evidence>
<sequence length="295" mass="31918">MKILGITKKELFLILLGTTLLALAINWFLSPSGLVTGGISGTSIIVEEVTSNVFGVGVPLWVTNICLNIPLFLISIKQRGFKFAQKSLYSVLWLSVALWFTGFFPNPFLTTGDLLLPAIFGGALIGAAIGLVIQAGGTTGGTDMLASIIKFKNPSFPITQLMLMIDGIIILCGFFIFGQEKAMYAVIAVFITSKVISNIIEGVHYAKAAFIISAHSDKIAKEIMEKIPRGVTGLKATGMYSKSDKEVLYVVVSQKEITRLRDLVRDIDPKAFVTIADVKEVLGEGFITEYNDLAA</sequence>
<dbReference type="Pfam" id="PF02588">
    <property type="entry name" value="YitT_membrane"/>
    <property type="match status" value="1"/>
</dbReference>
<dbReference type="AlphaFoldDB" id="A0A926EEJ8"/>
<dbReference type="InterPro" id="IPR019264">
    <property type="entry name" value="DUF2179"/>
</dbReference>
<evidence type="ECO:0000256" key="1">
    <source>
        <dbReference type="ARBA" id="ARBA00004651"/>
    </source>
</evidence>
<accession>A0A926EEJ8</accession>
<evidence type="ECO:0000313" key="9">
    <source>
        <dbReference type="Proteomes" id="UP000655830"/>
    </source>
</evidence>
<feature type="transmembrane region" description="Helical" evidence="6">
    <location>
        <begin position="182"/>
        <end position="200"/>
    </location>
</feature>
<protein>
    <submittedName>
        <fullName evidence="8">YitT family protein</fullName>
    </submittedName>
</protein>
<dbReference type="EMBL" id="JACRSY010000001">
    <property type="protein sequence ID" value="MBC8578084.1"/>
    <property type="molecule type" value="Genomic_DNA"/>
</dbReference>
<comment type="caution">
    <text evidence="8">The sequence shown here is derived from an EMBL/GenBank/DDBJ whole genome shotgun (WGS) entry which is preliminary data.</text>
</comment>
<evidence type="ECO:0000256" key="3">
    <source>
        <dbReference type="ARBA" id="ARBA00022692"/>
    </source>
</evidence>
<feature type="domain" description="DUF2179" evidence="7">
    <location>
        <begin position="229"/>
        <end position="283"/>
    </location>
</feature>
<dbReference type="Proteomes" id="UP000655830">
    <property type="component" value="Unassembled WGS sequence"/>
</dbReference>
<dbReference type="Pfam" id="PF10035">
    <property type="entry name" value="DUF2179"/>
    <property type="match status" value="1"/>
</dbReference>
<name>A0A926EEJ8_9FIRM</name>
<feature type="transmembrane region" description="Helical" evidence="6">
    <location>
        <begin position="156"/>
        <end position="176"/>
    </location>
</feature>
<feature type="transmembrane region" description="Helical" evidence="6">
    <location>
        <begin position="88"/>
        <end position="108"/>
    </location>
</feature>
<dbReference type="GO" id="GO:0005886">
    <property type="term" value="C:plasma membrane"/>
    <property type="evidence" value="ECO:0007669"/>
    <property type="project" value="UniProtKB-SubCell"/>
</dbReference>
<evidence type="ECO:0000256" key="4">
    <source>
        <dbReference type="ARBA" id="ARBA00022989"/>
    </source>
</evidence>
<dbReference type="CDD" id="cd16380">
    <property type="entry name" value="YitT_C"/>
    <property type="match status" value="1"/>
</dbReference>
<evidence type="ECO:0000256" key="5">
    <source>
        <dbReference type="ARBA" id="ARBA00023136"/>
    </source>
</evidence>
<reference evidence="8" key="1">
    <citation type="submission" date="2020-08" db="EMBL/GenBank/DDBJ databases">
        <title>Genome public.</title>
        <authorList>
            <person name="Liu C."/>
            <person name="Sun Q."/>
        </authorList>
    </citation>
    <scope>NUCLEOTIDE SEQUENCE</scope>
    <source>
        <strain evidence="8">NSJ-12</strain>
    </source>
</reference>
<keyword evidence="3 6" id="KW-0812">Transmembrane</keyword>
<gene>
    <name evidence="8" type="ORF">H8718_00835</name>
</gene>
<dbReference type="InterPro" id="IPR015867">
    <property type="entry name" value="N-reg_PII/ATP_PRibTrfase_C"/>
</dbReference>
<feature type="transmembrane region" description="Helical" evidence="6">
    <location>
        <begin position="49"/>
        <end position="76"/>
    </location>
</feature>
<keyword evidence="4 6" id="KW-1133">Transmembrane helix</keyword>
<evidence type="ECO:0000256" key="6">
    <source>
        <dbReference type="SAM" id="Phobius"/>
    </source>
</evidence>
<dbReference type="Gene3D" id="3.30.70.120">
    <property type="match status" value="1"/>
</dbReference>
<comment type="subcellular location">
    <subcellularLocation>
        <location evidence="1">Cell membrane</location>
        <topology evidence="1">Multi-pass membrane protein</topology>
    </subcellularLocation>
</comment>
<dbReference type="InterPro" id="IPR051461">
    <property type="entry name" value="UPF0750_membrane"/>
</dbReference>
<evidence type="ECO:0000259" key="7">
    <source>
        <dbReference type="Pfam" id="PF10035"/>
    </source>
</evidence>
<keyword evidence="5 6" id="KW-0472">Membrane</keyword>
<feature type="transmembrane region" description="Helical" evidence="6">
    <location>
        <begin position="114"/>
        <end position="135"/>
    </location>
</feature>
<dbReference type="PANTHER" id="PTHR33545">
    <property type="entry name" value="UPF0750 MEMBRANE PROTEIN YITT-RELATED"/>
    <property type="match status" value="1"/>
</dbReference>
<keyword evidence="9" id="KW-1185">Reference proteome</keyword>
<evidence type="ECO:0000313" key="8">
    <source>
        <dbReference type="EMBL" id="MBC8578084.1"/>
    </source>
</evidence>
<proteinExistence type="predicted"/>
<keyword evidence="2" id="KW-1003">Cell membrane</keyword>
<dbReference type="PIRSF" id="PIRSF006483">
    <property type="entry name" value="Membrane_protein_YitT"/>
    <property type="match status" value="1"/>
</dbReference>
<organism evidence="8 9">
    <name type="scientific">Zhenhengia yiwuensis</name>
    <dbReference type="NCBI Taxonomy" id="2763666"/>
    <lineage>
        <taxon>Bacteria</taxon>
        <taxon>Bacillati</taxon>
        <taxon>Bacillota</taxon>
        <taxon>Clostridia</taxon>
        <taxon>Lachnospirales</taxon>
        <taxon>Lachnospiraceae</taxon>
        <taxon>Zhenhengia</taxon>
    </lineage>
</organism>
<dbReference type="RefSeq" id="WP_177671171.1">
    <property type="nucleotide sequence ID" value="NZ_JACRSY010000001.1"/>
</dbReference>